<dbReference type="EMBL" id="CP018911">
    <property type="protein sequence ID" value="AZU03152.1"/>
    <property type="molecule type" value="Genomic_DNA"/>
</dbReference>
<dbReference type="Gene3D" id="2.10.260.10">
    <property type="match status" value="1"/>
</dbReference>
<dbReference type="RefSeq" id="WP_233352501.1">
    <property type="nucleotide sequence ID" value="NZ_BMFB01000002.1"/>
</dbReference>
<proteinExistence type="predicted"/>
<accession>A0A3T0E744</accession>
<dbReference type="GO" id="GO:0003677">
    <property type="term" value="F:DNA binding"/>
    <property type="evidence" value="ECO:0007669"/>
    <property type="project" value="InterPro"/>
</dbReference>
<name>A0A3T0E744_9PROT</name>
<dbReference type="AlphaFoldDB" id="A0A3T0E744"/>
<dbReference type="Proteomes" id="UP000286954">
    <property type="component" value="Chromosome"/>
</dbReference>
<dbReference type="InterPro" id="IPR037914">
    <property type="entry name" value="SpoVT-AbrB_sf"/>
</dbReference>
<sequence>MMTITVKLTKQGNSTGVRLPKEVLEMAGLSRGDEVTLEVTGGRVTLVKSEAPYSAAMSAYEECRTRYSKTLEDLAK</sequence>
<dbReference type="InterPro" id="IPR007159">
    <property type="entry name" value="SpoVT-AbrB_dom"/>
</dbReference>
<dbReference type="SMART" id="SM00966">
    <property type="entry name" value="SpoVT_AbrB"/>
    <property type="match status" value="1"/>
</dbReference>
<dbReference type="SUPFAM" id="SSF89447">
    <property type="entry name" value="AbrB/MazE/MraZ-like"/>
    <property type="match status" value="1"/>
</dbReference>
<reference evidence="2 3" key="1">
    <citation type="submission" date="2016-12" db="EMBL/GenBank/DDBJ databases">
        <title>The genome of dimorphic prosthecate Glycocaulis alkaliphilus 6b-8t, isolated from crude oil dictates its adaptability in petroleum environments.</title>
        <authorList>
            <person name="Wu X.-L."/>
            <person name="Geng S."/>
        </authorList>
    </citation>
    <scope>NUCLEOTIDE SEQUENCE [LARGE SCALE GENOMIC DNA]</scope>
    <source>
        <strain evidence="2 3">6B-8</strain>
    </source>
</reference>
<protein>
    <recommendedName>
        <fullName evidence="1">SpoVT-AbrB domain-containing protein</fullName>
    </recommendedName>
</protein>
<keyword evidence="3" id="KW-1185">Reference proteome</keyword>
<evidence type="ECO:0000259" key="1">
    <source>
        <dbReference type="SMART" id="SM00966"/>
    </source>
</evidence>
<evidence type="ECO:0000313" key="2">
    <source>
        <dbReference type="EMBL" id="AZU03152.1"/>
    </source>
</evidence>
<organism evidence="2 3">
    <name type="scientific">Glycocaulis alkaliphilus</name>
    <dbReference type="NCBI Taxonomy" id="1434191"/>
    <lineage>
        <taxon>Bacteria</taxon>
        <taxon>Pseudomonadati</taxon>
        <taxon>Pseudomonadota</taxon>
        <taxon>Alphaproteobacteria</taxon>
        <taxon>Maricaulales</taxon>
        <taxon>Maricaulaceae</taxon>
        <taxon>Glycocaulis</taxon>
    </lineage>
</organism>
<evidence type="ECO:0000313" key="3">
    <source>
        <dbReference type="Proteomes" id="UP000286954"/>
    </source>
</evidence>
<dbReference type="KEGG" id="gak:X907_0606"/>
<gene>
    <name evidence="2" type="ORF">X907_0606</name>
</gene>
<dbReference type="Pfam" id="PF04014">
    <property type="entry name" value="MazE_antitoxin"/>
    <property type="match status" value="1"/>
</dbReference>
<feature type="domain" description="SpoVT-AbrB" evidence="1">
    <location>
        <begin position="9"/>
        <end position="54"/>
    </location>
</feature>